<keyword evidence="2" id="KW-1185">Reference proteome</keyword>
<protein>
    <submittedName>
        <fullName evidence="1">OsmC-like protein</fullName>
    </submittedName>
</protein>
<dbReference type="STRING" id="235985.SAMN05414137_12697"/>
<dbReference type="Gene3D" id="3.30.300.20">
    <property type="match status" value="2"/>
</dbReference>
<dbReference type="eggNOG" id="ENOG5031M7A">
    <property type="taxonomic scope" value="Bacteria"/>
</dbReference>
<dbReference type="AlphaFoldDB" id="A0A1H7Y5E0"/>
<dbReference type="Proteomes" id="UP000183015">
    <property type="component" value="Unassembled WGS sequence"/>
</dbReference>
<dbReference type="InterPro" id="IPR036102">
    <property type="entry name" value="OsmC/Ohrsf"/>
</dbReference>
<sequence>MSLLNGVDLEGLHELGREFRQEPWEAQLGLGVEATPDGPDRCLISTGPVRLGTTRAARPFVFPHGTGSPAAAGLRDPLASVLAALGAGVASEVATALTGHRVSPSRLEVRTQAQLPTGGGTLDPRSDLTVEVRIDGDVDEETALQCVAAARTRSTVLRTLEEANEIRAVLVAEENRYLTDRPHEYRADTEKPGGARRSASAVWESGLLVVAEVDGVTVQTDQPKQLFGGDRAPSPEEHLLAALAAEALGHATRPGGSDHGASIHASARLDLRGPDSSEGVPVGLGSLLVQFLPGVGADVRAEAVDAWLTDGDVLRLVRDNHPVKVRLVLNGDSVGV</sequence>
<accession>A0A1H7Y5E0</accession>
<dbReference type="EMBL" id="FOAZ01000026">
    <property type="protein sequence ID" value="SEM40557.1"/>
    <property type="molecule type" value="Genomic_DNA"/>
</dbReference>
<dbReference type="RefSeq" id="WP_042457896.1">
    <property type="nucleotide sequence ID" value="NZ_BBPN01000049.1"/>
</dbReference>
<proteinExistence type="predicted"/>
<evidence type="ECO:0000313" key="2">
    <source>
        <dbReference type="Proteomes" id="UP000183015"/>
    </source>
</evidence>
<dbReference type="InterPro" id="IPR015946">
    <property type="entry name" value="KH_dom-like_a/b"/>
</dbReference>
<name>A0A1H7Y5E0_STRJI</name>
<organism evidence="1 2">
    <name type="scientific">Streptacidiphilus jiangxiensis</name>
    <dbReference type="NCBI Taxonomy" id="235985"/>
    <lineage>
        <taxon>Bacteria</taxon>
        <taxon>Bacillati</taxon>
        <taxon>Actinomycetota</taxon>
        <taxon>Actinomycetes</taxon>
        <taxon>Kitasatosporales</taxon>
        <taxon>Streptomycetaceae</taxon>
        <taxon>Streptacidiphilus</taxon>
    </lineage>
</organism>
<gene>
    <name evidence="1" type="ORF">SAMN05414137_12697</name>
</gene>
<dbReference type="OrthoDB" id="4310110at2"/>
<dbReference type="SUPFAM" id="SSF82784">
    <property type="entry name" value="OsmC-like"/>
    <property type="match status" value="2"/>
</dbReference>
<evidence type="ECO:0000313" key="1">
    <source>
        <dbReference type="EMBL" id="SEM40557.1"/>
    </source>
</evidence>
<reference evidence="2" key="1">
    <citation type="submission" date="2016-10" db="EMBL/GenBank/DDBJ databases">
        <authorList>
            <person name="Varghese N."/>
        </authorList>
    </citation>
    <scope>NUCLEOTIDE SEQUENCE [LARGE SCALE GENOMIC DNA]</scope>
    <source>
        <strain evidence="2">DSM 45096 / BCRC 16803 / CGMCC 4.1857 / CIP 109030 / JCM 12277 / KCTC 19219 / NBRC 100920 / 33214</strain>
    </source>
</reference>